<feature type="transmembrane region" description="Helical" evidence="1">
    <location>
        <begin position="7"/>
        <end position="26"/>
    </location>
</feature>
<dbReference type="EMBL" id="AP009333">
    <property type="protein sequence ID" value="BAK60914.1"/>
    <property type="molecule type" value="Genomic_DNA"/>
</dbReference>
<dbReference type="AlphaFoldDB" id="F9VF13"/>
<accession>F9VF13</accession>
<keyword evidence="1" id="KW-1133">Transmembrane helix</keyword>
<name>F9VF13_LACGL</name>
<keyword evidence="3" id="KW-1185">Reference proteome</keyword>
<evidence type="ECO:0000256" key="1">
    <source>
        <dbReference type="SAM" id="Phobius"/>
    </source>
</evidence>
<protein>
    <submittedName>
        <fullName evidence="2">Uncharacterized protein</fullName>
    </submittedName>
</protein>
<keyword evidence="1" id="KW-0472">Membrane</keyword>
<keyword evidence="1" id="KW-0812">Transmembrane</keyword>
<dbReference type="KEGG" id="lgv:LCGL_1454"/>
<gene>
    <name evidence="2" type="ordered locus">LCGL_1454</name>
</gene>
<evidence type="ECO:0000313" key="2">
    <source>
        <dbReference type="EMBL" id="BAK60914.1"/>
    </source>
</evidence>
<feature type="transmembrane region" description="Helical" evidence="1">
    <location>
        <begin position="32"/>
        <end position="49"/>
    </location>
</feature>
<dbReference type="HOGENOM" id="CLU_2954728_0_0_9"/>
<organism evidence="2 3">
    <name type="scientific">Lactococcus garvieae (strain Lg2)</name>
    <name type="common">Enterococcus seriolicida</name>
    <dbReference type="NCBI Taxonomy" id="420890"/>
    <lineage>
        <taxon>Bacteria</taxon>
        <taxon>Bacillati</taxon>
        <taxon>Bacillota</taxon>
        <taxon>Bacilli</taxon>
        <taxon>Lactobacillales</taxon>
        <taxon>Streptococcaceae</taxon>
        <taxon>Lactococcus</taxon>
    </lineage>
</organism>
<evidence type="ECO:0000313" key="3">
    <source>
        <dbReference type="Proteomes" id="UP000008520"/>
    </source>
</evidence>
<dbReference type="STRING" id="420890.LCGL_1454"/>
<dbReference type="Proteomes" id="UP000008520">
    <property type="component" value="Chromosome"/>
</dbReference>
<proteinExistence type="predicted"/>
<reference evidence="2 3" key="1">
    <citation type="journal article" date="2011" name="PLoS ONE">
        <title>Complete genome sequence and comparative analysis of the fish pathogen Lactococcus garvieae.</title>
        <authorList>
            <person name="Morita H."/>
            <person name="Toh H."/>
            <person name="Oshima K."/>
            <person name="Yoshizaki M."/>
            <person name="Kawanishi M."/>
            <person name="Nakaya K."/>
            <person name="Suzuki T."/>
            <person name="Miyauchi E."/>
            <person name="Ishii Y."/>
            <person name="Tanabe S."/>
            <person name="Murakami M."/>
            <person name="Hattori M."/>
        </authorList>
    </citation>
    <scope>NUCLEOTIDE SEQUENCE [LARGE SCALE GENOMIC DNA]</scope>
    <source>
        <strain evidence="2 3">Lg2</strain>
    </source>
</reference>
<sequence>MNKSSTIKVLLMITFIIITVIVFRHVTFLSEVWNTVFLALFILVEYFFINKIVDKIMGK</sequence>